<evidence type="ECO:0000256" key="11">
    <source>
        <dbReference type="PROSITE-ProRule" id="PRU01363"/>
    </source>
</evidence>
<dbReference type="Gene3D" id="3.40.50.150">
    <property type="entry name" value="Vaccinia Virus protein VP39"/>
    <property type="match status" value="1"/>
</dbReference>
<dbReference type="Gene3D" id="3.30.559.30">
    <property type="entry name" value="Nonribosomal peptide synthetase, condensation domain"/>
    <property type="match status" value="1"/>
</dbReference>
<dbReference type="SUPFAM" id="SSF53901">
    <property type="entry name" value="Thiolase-like"/>
    <property type="match status" value="2"/>
</dbReference>
<dbReference type="InterPro" id="IPR036514">
    <property type="entry name" value="SGNH_hydro_sf"/>
</dbReference>
<keyword evidence="6" id="KW-0597">Phosphoprotein</keyword>
<dbReference type="Pfam" id="PF22336">
    <property type="entry name" value="RhiE-like_linker"/>
    <property type="match status" value="1"/>
</dbReference>
<evidence type="ECO:0000256" key="2">
    <source>
        <dbReference type="ARBA" id="ARBA00004496"/>
    </source>
</evidence>
<accession>A0ABR5T6Q3</accession>
<evidence type="ECO:0000256" key="12">
    <source>
        <dbReference type="SAM" id="MobiDB-lite"/>
    </source>
</evidence>
<dbReference type="SMART" id="SM00826">
    <property type="entry name" value="PKS_DH"/>
    <property type="match status" value="1"/>
</dbReference>
<dbReference type="InterPro" id="IPR049900">
    <property type="entry name" value="PKS_mFAS_DH"/>
</dbReference>
<dbReference type="Pfam" id="PF08242">
    <property type="entry name" value="Methyltransf_12"/>
    <property type="match status" value="1"/>
</dbReference>
<dbReference type="Pfam" id="PF00550">
    <property type="entry name" value="PP-binding"/>
    <property type="match status" value="4"/>
</dbReference>
<dbReference type="InterPro" id="IPR013217">
    <property type="entry name" value="Methyltransf_12"/>
</dbReference>
<proteinExistence type="predicted"/>
<dbReference type="InterPro" id="IPR013968">
    <property type="entry name" value="PKS_KR"/>
</dbReference>
<dbReference type="InterPro" id="IPR049551">
    <property type="entry name" value="PKS_DH_C"/>
</dbReference>
<dbReference type="InterPro" id="IPR023213">
    <property type="entry name" value="CAT-like_dom_sf"/>
</dbReference>
<dbReference type="SUPFAM" id="SSF53335">
    <property type="entry name" value="S-adenosyl-L-methionine-dependent methyltransferases"/>
    <property type="match status" value="1"/>
</dbReference>
<dbReference type="SUPFAM" id="SSF52777">
    <property type="entry name" value="CoA-dependent acyltransferases"/>
    <property type="match status" value="2"/>
</dbReference>
<dbReference type="CDD" id="cd19531">
    <property type="entry name" value="LCL_NRPS-like"/>
    <property type="match status" value="1"/>
</dbReference>
<evidence type="ECO:0000256" key="7">
    <source>
        <dbReference type="ARBA" id="ARBA00022598"/>
    </source>
</evidence>
<dbReference type="Gene3D" id="3.40.47.10">
    <property type="match status" value="2"/>
</dbReference>
<keyword evidence="5" id="KW-0963">Cytoplasm</keyword>
<feature type="region of interest" description="Disordered" evidence="12">
    <location>
        <begin position="606"/>
        <end position="636"/>
    </location>
</feature>
<feature type="compositionally biased region" description="Low complexity" evidence="12">
    <location>
        <begin position="607"/>
        <end position="624"/>
    </location>
</feature>
<dbReference type="InterPro" id="IPR036736">
    <property type="entry name" value="ACP-like_sf"/>
</dbReference>
<feature type="compositionally biased region" description="Low complexity" evidence="12">
    <location>
        <begin position="2924"/>
        <end position="2940"/>
    </location>
</feature>
<dbReference type="Pfam" id="PF00109">
    <property type="entry name" value="ketoacyl-synt"/>
    <property type="match status" value="2"/>
</dbReference>
<dbReference type="InterPro" id="IPR010080">
    <property type="entry name" value="Thioester_reductase-like_dom"/>
</dbReference>
<dbReference type="InterPro" id="IPR020806">
    <property type="entry name" value="PKS_PP-bd"/>
</dbReference>
<feature type="region of interest" description="Disordered" evidence="12">
    <location>
        <begin position="107"/>
        <end position="177"/>
    </location>
</feature>
<dbReference type="CDD" id="cd05235">
    <property type="entry name" value="SDR_e1"/>
    <property type="match status" value="1"/>
</dbReference>
<dbReference type="InterPro" id="IPR020841">
    <property type="entry name" value="PKS_Beta-ketoAc_synthase_dom"/>
</dbReference>
<dbReference type="InterPro" id="IPR018201">
    <property type="entry name" value="Ketoacyl_synth_AS"/>
</dbReference>
<feature type="domain" description="Ketosynthase family 3 (KS3)" evidence="14">
    <location>
        <begin position="178"/>
        <end position="599"/>
    </location>
</feature>
<feature type="region of interest" description="N-terminal hotdog fold" evidence="11">
    <location>
        <begin position="761"/>
        <end position="964"/>
    </location>
</feature>
<feature type="compositionally biased region" description="Low complexity" evidence="12">
    <location>
        <begin position="826"/>
        <end position="864"/>
    </location>
</feature>
<dbReference type="Gene3D" id="3.10.129.110">
    <property type="entry name" value="Polyketide synthase dehydratase"/>
    <property type="match status" value="1"/>
</dbReference>
<feature type="compositionally biased region" description="Polar residues" evidence="12">
    <location>
        <begin position="122"/>
        <end position="133"/>
    </location>
</feature>
<dbReference type="InterPro" id="IPR014030">
    <property type="entry name" value="Ketoacyl_synth_N"/>
</dbReference>
<keyword evidence="10" id="KW-0511">Multifunctional enzyme</keyword>
<dbReference type="InterPro" id="IPR006162">
    <property type="entry name" value="Ppantetheine_attach_site"/>
</dbReference>
<feature type="domain" description="Carrier" evidence="13">
    <location>
        <begin position="9"/>
        <end position="86"/>
    </location>
</feature>
<dbReference type="SUPFAM" id="SSF47336">
    <property type="entry name" value="ACP-like"/>
    <property type="match status" value="4"/>
</dbReference>
<evidence type="ECO:0000259" key="15">
    <source>
        <dbReference type="PROSITE" id="PS52019"/>
    </source>
</evidence>
<dbReference type="InterPro" id="IPR057326">
    <property type="entry name" value="KR_dom"/>
</dbReference>
<dbReference type="Gene3D" id="3.40.50.720">
    <property type="entry name" value="NAD(P)-binding Rossmann-like Domain"/>
    <property type="match status" value="2"/>
</dbReference>
<evidence type="ECO:0000256" key="3">
    <source>
        <dbReference type="ARBA" id="ARBA00004792"/>
    </source>
</evidence>
<dbReference type="SMART" id="SM00822">
    <property type="entry name" value="PKS_KR"/>
    <property type="match status" value="1"/>
</dbReference>
<dbReference type="CDD" id="cd00833">
    <property type="entry name" value="PKS"/>
    <property type="match status" value="2"/>
</dbReference>
<dbReference type="InterPro" id="IPR001242">
    <property type="entry name" value="Condensation_dom"/>
</dbReference>
<dbReference type="InterPro" id="IPR016039">
    <property type="entry name" value="Thiolase-like"/>
</dbReference>
<keyword evidence="4" id="KW-0596">Phosphopantetheine</keyword>
<keyword evidence="7" id="KW-0436">Ligase</keyword>
<comment type="caution">
    <text evidence="16">The sequence shown here is derived from an EMBL/GenBank/DDBJ whole genome shotgun (WGS) entry which is preliminary data.</text>
</comment>
<dbReference type="Proteomes" id="UP000070255">
    <property type="component" value="Unassembled WGS sequence"/>
</dbReference>
<dbReference type="PROSITE" id="PS52004">
    <property type="entry name" value="KS3_2"/>
    <property type="match status" value="2"/>
</dbReference>
<dbReference type="Pfam" id="PF08659">
    <property type="entry name" value="KR"/>
    <property type="match status" value="1"/>
</dbReference>
<feature type="domain" description="Carrier" evidence="13">
    <location>
        <begin position="2811"/>
        <end position="2886"/>
    </location>
</feature>
<dbReference type="SMART" id="SM00825">
    <property type="entry name" value="PKS_KS"/>
    <property type="match status" value="2"/>
</dbReference>
<dbReference type="PANTHER" id="PTHR43775:SF37">
    <property type="entry name" value="SI:DKEY-61P9.11"/>
    <property type="match status" value="1"/>
</dbReference>
<dbReference type="SMART" id="SM01294">
    <property type="entry name" value="PKS_PP_betabranch"/>
    <property type="match status" value="1"/>
</dbReference>
<feature type="domain" description="Carrier" evidence="13">
    <location>
        <begin position="3658"/>
        <end position="3733"/>
    </location>
</feature>
<dbReference type="PROSITE" id="PS52019">
    <property type="entry name" value="PKS_MFAS_DH"/>
    <property type="match status" value="1"/>
</dbReference>
<dbReference type="EMBL" id="LNJQ01000004">
    <property type="protein sequence ID" value="KWZ38906.1"/>
    <property type="molecule type" value="Genomic_DNA"/>
</dbReference>
<dbReference type="InterPro" id="IPR029063">
    <property type="entry name" value="SAM-dependent_MTases_sf"/>
</dbReference>
<dbReference type="Pfam" id="PF16197">
    <property type="entry name" value="KAsynt_C_assoc"/>
    <property type="match status" value="1"/>
</dbReference>
<evidence type="ECO:0000256" key="5">
    <source>
        <dbReference type="ARBA" id="ARBA00022490"/>
    </source>
</evidence>
<feature type="region of interest" description="C-terminal hotdog fold" evidence="11">
    <location>
        <begin position="982"/>
        <end position="1125"/>
    </location>
</feature>
<dbReference type="InterPro" id="IPR042104">
    <property type="entry name" value="PKS_dehydratase_sf"/>
</dbReference>
<evidence type="ECO:0000256" key="1">
    <source>
        <dbReference type="ARBA" id="ARBA00001957"/>
    </source>
</evidence>
<reference evidence="16 17" key="1">
    <citation type="submission" date="2015-11" db="EMBL/GenBank/DDBJ databases">
        <authorList>
            <person name="Sahl J."/>
            <person name="Wagner D."/>
            <person name="Keim P."/>
        </authorList>
    </citation>
    <scope>NUCLEOTIDE SEQUENCE [LARGE SCALE GENOMIC DNA]</scope>
    <source>
        <strain evidence="16 17">BDU18</strain>
    </source>
</reference>
<dbReference type="PROSITE" id="PS00606">
    <property type="entry name" value="KS3_1"/>
    <property type="match status" value="2"/>
</dbReference>
<comment type="pathway">
    <text evidence="3">Antibiotic biosynthesis.</text>
</comment>
<dbReference type="InterPro" id="IPR014031">
    <property type="entry name" value="Ketoacyl_synth_C"/>
</dbReference>
<dbReference type="InterPro" id="IPR054514">
    <property type="entry name" value="RhiE-like_linker"/>
</dbReference>
<protein>
    <submittedName>
        <fullName evidence="16">Polyketide synthase</fullName>
    </submittedName>
</protein>
<feature type="region of interest" description="Disordered" evidence="12">
    <location>
        <begin position="2914"/>
        <end position="2944"/>
    </location>
</feature>
<dbReference type="InterPro" id="IPR032821">
    <property type="entry name" value="PKS_assoc"/>
</dbReference>
<feature type="region of interest" description="Disordered" evidence="12">
    <location>
        <begin position="826"/>
        <end position="872"/>
    </location>
</feature>
<evidence type="ECO:0000313" key="17">
    <source>
        <dbReference type="Proteomes" id="UP000070255"/>
    </source>
</evidence>
<feature type="active site" description="Proton donor; for dehydratase activity" evidence="11">
    <location>
        <position position="1041"/>
    </location>
</feature>
<dbReference type="Gene3D" id="1.10.1240.100">
    <property type="match status" value="2"/>
</dbReference>
<evidence type="ECO:0000256" key="8">
    <source>
        <dbReference type="ARBA" id="ARBA00022679"/>
    </source>
</evidence>
<dbReference type="SMART" id="SM00823">
    <property type="entry name" value="PKS_PP"/>
    <property type="match status" value="4"/>
</dbReference>
<dbReference type="PROSITE" id="PS50075">
    <property type="entry name" value="CARRIER"/>
    <property type="match status" value="4"/>
</dbReference>
<dbReference type="CDD" id="cd02440">
    <property type="entry name" value="AdoMet_MTases"/>
    <property type="match status" value="1"/>
</dbReference>
<evidence type="ECO:0000256" key="10">
    <source>
        <dbReference type="ARBA" id="ARBA00023268"/>
    </source>
</evidence>
<keyword evidence="8" id="KW-0808">Transferase</keyword>
<dbReference type="Pfam" id="PF07993">
    <property type="entry name" value="NAD_binding_4"/>
    <property type="match status" value="1"/>
</dbReference>
<keyword evidence="17" id="KW-1185">Reference proteome</keyword>
<dbReference type="Gene3D" id="3.40.50.1110">
    <property type="entry name" value="SGNH hydrolase"/>
    <property type="match status" value="1"/>
</dbReference>
<evidence type="ECO:0000259" key="14">
    <source>
        <dbReference type="PROSITE" id="PS52004"/>
    </source>
</evidence>
<feature type="active site" description="Proton acceptor; for dehydratase activity" evidence="11">
    <location>
        <position position="792"/>
    </location>
</feature>
<evidence type="ECO:0000256" key="4">
    <source>
        <dbReference type="ARBA" id="ARBA00022450"/>
    </source>
</evidence>
<dbReference type="InterPro" id="IPR020807">
    <property type="entry name" value="PKS_DH"/>
</dbReference>
<gene>
    <name evidence="16" type="ORF">WS72_29405</name>
</gene>
<comment type="subcellular location">
    <subcellularLocation>
        <location evidence="2">Cytoplasm</location>
    </subcellularLocation>
</comment>
<dbReference type="InterPro" id="IPR013120">
    <property type="entry name" value="FAR_NAD-bd"/>
</dbReference>
<organism evidence="16 17">
    <name type="scientific">Burkholderia savannae</name>
    <dbReference type="NCBI Taxonomy" id="1637837"/>
    <lineage>
        <taxon>Bacteria</taxon>
        <taxon>Pseudomonadati</taxon>
        <taxon>Pseudomonadota</taxon>
        <taxon>Betaproteobacteria</taxon>
        <taxon>Burkholderiales</taxon>
        <taxon>Burkholderiaceae</taxon>
        <taxon>Burkholderia</taxon>
        <taxon>pseudomallei group</taxon>
    </lineage>
</organism>
<feature type="domain" description="Ketosynthase family 3 (KS3)" evidence="14">
    <location>
        <begin position="2185"/>
        <end position="2598"/>
    </location>
</feature>
<dbReference type="InterPro" id="IPR036291">
    <property type="entry name" value="NAD(P)-bd_dom_sf"/>
</dbReference>
<evidence type="ECO:0000259" key="13">
    <source>
        <dbReference type="PROSITE" id="PS50075"/>
    </source>
</evidence>
<dbReference type="CDD" id="cd08953">
    <property type="entry name" value="KR_2_SDR_x"/>
    <property type="match status" value="1"/>
</dbReference>
<evidence type="ECO:0000256" key="6">
    <source>
        <dbReference type="ARBA" id="ARBA00022553"/>
    </source>
</evidence>
<dbReference type="InterPro" id="IPR009081">
    <property type="entry name" value="PP-bd_ACP"/>
</dbReference>
<name>A0ABR5T6Q3_9BURK</name>
<dbReference type="PROSITE" id="PS00012">
    <property type="entry name" value="PHOSPHOPANTETHEINE"/>
    <property type="match status" value="1"/>
</dbReference>
<evidence type="ECO:0000256" key="9">
    <source>
        <dbReference type="ARBA" id="ARBA00022737"/>
    </source>
</evidence>
<dbReference type="Pfam" id="PF02801">
    <property type="entry name" value="Ketoacyl-synt_C"/>
    <property type="match status" value="2"/>
</dbReference>
<feature type="region of interest" description="Disordered" evidence="12">
    <location>
        <begin position="4137"/>
        <end position="4156"/>
    </location>
</feature>
<dbReference type="RefSeq" id="WP_060823032.1">
    <property type="nucleotide sequence ID" value="NZ_LNJQ01000004.1"/>
</dbReference>
<dbReference type="Pfam" id="PF14765">
    <property type="entry name" value="PS-DH"/>
    <property type="match status" value="1"/>
</dbReference>
<feature type="domain" description="PKS/mFAS DH" evidence="15">
    <location>
        <begin position="761"/>
        <end position="1125"/>
    </location>
</feature>
<dbReference type="Gene3D" id="1.10.1200.10">
    <property type="entry name" value="ACP-like"/>
    <property type="match status" value="4"/>
</dbReference>
<evidence type="ECO:0000313" key="16">
    <source>
        <dbReference type="EMBL" id="KWZ38906.1"/>
    </source>
</evidence>
<feature type="domain" description="Carrier" evidence="13">
    <location>
        <begin position="2017"/>
        <end position="2094"/>
    </location>
</feature>
<sequence length="4156" mass="437866">MTASSPSRELATAVEAAVLSLAADIAGRTFDASAAERPLHALGFDSLQYVELSGCLNDYYGLDLAPTLFFEVHAPRAIAEHLLARHAAEVARKHGFALGNETHAATGASAAAPGGRLEAGARQQQPAPVQLAQSAPIESPPHESEPLRDAHAPDDAPHRDANGESLNEASDDTDDETASDVAIVGMAGIFPQSADLAEFWRHLAAGDDLIAEAPPSRWDWRAADGEPASRWGGFIPRVEYFDAAFFGISPREAEQMDPQQRLLMQTAWAALEDAAIRPSDLMGSDAAVFVGVSTSDYMDLLPGADGHLAVGNAHAMLPNRLSHLLGTHGPSEAVDTACSSSLVALHRAVRALRRGESGVAIVGGVNVMLTTRLHRALAAAGMLSPDGRCKTFDASANGYVRGEGVAALVLMPLERARAGGHPVLAVIKGSAINHGGRAAFLTAPDVNAQAALIEAAYRDARVDPATVSYVEAHGTGTSLGDPIEVQALRQGFDACARERAGAHAPARCGLGSVKTNIGHLEAAAGLAGVVKVVLAMNRRTLPPSLHCREPNPFLKLDDSRYYVVTEPAPWPGAATPTPLRAGVSSFGFGGSNAHVVLQSAGARPIDRASAARSPSSNARRASNAQDPSGSPASFVPLSARTDTALRERAAQLARWLDAERIDDASLPALAKTLSIGRETMARRFGITCSSLAELRAQLAIALDGSAESLTRDDARLRPPAPAHAAWLSGDAAPLPVAWDEETPRLRLPVYPFEGERHWPTDEAPPSRFALAPEGDGAYRMSIAPDAPLVADHRLAGEPVLAAAAQIVIAWRALEANANAIDAIDASGAGESNEPTGSNGSSDSSGSNGSSNSSAPNPSSVSTDSDATGCPHDSRSTIGAAVATHIALHDIEWLAPIAIAEPTDLHVALAHAGADNGGNDYANVNPERGENRNANETGGALQFSIAVSPAVDAPLGRGHASRVANARANAPALDIDAIRARCTQPISADACYDAFAAIGIDYGPTFRPLRALAIGRDEVLAEFDASALARTTGDARLVALIDGAFQAIAGLQLAGAGRIDGALLPASLARIELTGPLADSAHAWIREVSSDAGRRTFDLDLVTVRGEPCAALRGLALASGRRAAAREAPRLATPGDHLLAPQWLPCANGAASTAAPAPRAGALTVLGGTPAQHAALAATHPTKLHTIDDLAELDAHVSHLVWLPPAAEDAGTDAHAPLARCAGLDGFRLVKRLLALGVGDRAFELTVLTVRSWTMPGDAPAFPAHADLAGLCGSLANEYPHWRVRLVDLSDADALPADWRAREAESGPPLLLHRHGQWFARRLVPLAALPARAEPPYRPGGVYVAIGGAGGIGRVWTEHVIRACGAQVVWIGRRPLDAQIDAHCSALAALGPRPSYLSADASDADALRAARDTVLARFGRIDGVVHTAIVLQDGGLAQQHEAQFSAALSAQVATSANLARVFGGDALDFILFFSSLQSAFVAAGQGNYAAGCTFRDAFADWLRTQVRCAVKVVNWGFWGQTGVVASEPYRQRMAALGIGSIEPAAAMAVVDALLGASVDQVGYLKTTASAALPTLAPALAARIAPRTNALADAPPHADATGDSAQWRHALAALDRAIARRLFAALAALRVFGGDDASNAGKFDIDTALRSGRIAPAYGRWLAHALALIAKHGCIAWNGRTGHLAEVPASVDNARAEWTQARADLARTGLVDAHLALVDATLDALPAILEGRVSATSILFPDGDLSRVEAVYQRNEQADRCNRALADAVLHLVGGTSAAPPAALAEIGAGTGGTTAPLLAALDASGARLGRYDFTDISKAFLLNAEQSFGRGREDLRYRLFDVERPIAEQALDAGGYDIVIATNVLHATQDIGVTLRNAKALLKTGGHLIVNELLDTHTFAHATFGLLPGWWRHRDSARRLPGSPLLSRDGWARALREAGFAVLDGDPADRAPAGQGVIVAVSDGVIVQPAIVGAHDAARGDVRAHAGAAASAASAASGASAASAIAAPPPAAASAGADLRARCVQWLTQLVARTLKMPTGKLAPDQPLGGYGVDSILVIGLTKTLRETLGVALSNATLFEHATLNALADFFVAEHRTACERVLGGDAAAPANAASDANASTFARAAAQPHAAIGVSIDAPAPAYASTMPDPAARNASASRTTMPATPTTHAAFPRTLPALPAFADDAAVAVIGMSGRYAQADNLREFWANLRAGRHCITEVPAERWDWRTHFDPEKGAPGRTYSRWGGFLKQIDRFDAAFFRIAPRDAENIDPQGRLFLEESWAAIEDAGYTSATLSANRQVGVFVGVMNGDYPTGAQFWSIANRVSHALDLHGPSLAVDTACSSSLTAIHLALDSLRSGTCDCALAGGVNLIQSPKHLVGLSSLTMLSAGDACRAFGAGADGFVDGEGVGVLVLKPLSRALADGDAIHGVIRGSMINAGGKTHGLTVPNPRAQQAVVAAALARSGVPPRAVGYVEAHGTGTALGDPIELAGLTRAFADTTGDRGFCALGSVKSNIGHCESAAGVAGVTKVLLQMKHRELVPTLHADEANPDIDFAQSPFALQRRLAPWPKPDLDGWPRIAGVSSFGAGGANAHVVLEEFVDARAASADDARGPAIVVLSAATDDALRRRAQQLHALLAEGEIGDDRLHDLAYTLQVGREPMAARFGCVAGCAAALKAMLAAFVEGDAPHGWHAHRLAAGHHGLAELDADPELRASLIGQCISTGKLDRLAALWCQGLGVDWSELHRGHARRRMHLPAYPFDGPSYRLRDEAALAAEPVRRQAIDAARVGTPAMRAAIADAPGAPDASTRAASTPDVATLVRRTVAQALGYPEVDLNESFLSLGGDSIRAARVHRTLQQALGVKIPLSLMLEAKTLADCVRAIGTLTPAGDASAACSSTADSIDIGEPALRAFASEPGASPADESSLQAASPRRSAPAPRDAIPRVHKLSPNQQQFFFLDRLNPANPAFNLPGALRVRGEWHADALEAAYQALIDSHDVLRTRFVVRGGEPCAEVAPHRAATIRRHDLSALLPKHQAARIAECLTESSREGFALEQGEPSRLTVLELRDDDHVILLNLHHIVGDAVSVVALLDALARAALTGRASAPCDAHPQYAEWAAREDEPLAALVERELPYWLERLRDVPPPLPLPCDRARPPVPSYRGQSVPLAFPPELTAQLDAYCKAHGLSRFVVMLAAFKVALRVLSGRDDVVVGSPYANRADDDTADMIGCLAYALVLRTRVGEAETFADAVSLVRRTVHGAFDHLGVPYPRLVEALNPARHGGANPLYQIMFNVIPMPALPDGVEPVEVDSGWLDYDLFVRLRASDRAIEGVLQFSADLFDRSTAEAIATYYVELLHTLLALPSLPLAGLAPPAGLALARTIADAMPPLRIEIASTFTDRPLAGTLRYWGAATGQPIEPNFAPYGQLLQTLYDPSTPFHANRRGMNVVLVRPRDWLRFGEASASAEAADADADADADDNADADASAAAEQIALYVDELADALADAAPSLAVPLLVLVLPDDASSLAACDTLSGGECIGECGGDCGEQRARDSTFAPYRTLAAALADLPAVTVAHWRDVAAIYPVADVFDPHADAAGHVPFTSEYYAALASYIARTAFQHASVPLDDAWNRLAAQIRDDAEHLLAAPAGDARARRAPYAPPTNDAEATLAPIFAAALKLDDLGVDDNFFDCGGHSILAIGVVYQINEAFGTSLSVADIFMAPTVRRLAERMRDAPDGPEYVDLASAAVLPDDVAPLPEPVAGTPRALLLTGATGFVGRHLLRELIDRTGATIYCLVRSPDAAQGLARLRATLERWSLWRDGDEARVIAVPGDLGRPRIGLSSADRARLVAEVDAIYHNGTSMNHLESFEMARAANVDGVIELLRIATEGRPKTFNYVSTLAVFSMRERTGTHVFDESAPIDAEQHPSDQGYTTSKWVGEQLAHLAAARGVPCNVFRLGLVTGDVRHGRYDALQAYYRLLKSCVLMGAAFDDFRYDLVITPVDYVARALAHLGAKHPGGGRVFHLSTMQVTPMRTVFEMMNAHLPAPMRMLTHRAWIDELRVRYRRGDVQPIVPVVQWMMNMSDGELVKLAREREETTFIYDCTATHRELEAAGIVVPVFDDALLQRYLRGMFDDDADLRALAPEPDDGERASSLHSHT</sequence>
<dbReference type="Pfam" id="PF00668">
    <property type="entry name" value="Condensation"/>
    <property type="match status" value="1"/>
</dbReference>
<dbReference type="InterPro" id="IPR050091">
    <property type="entry name" value="PKS_NRPS_Biosynth_Enz"/>
</dbReference>
<feature type="compositionally biased region" description="Basic and acidic residues" evidence="12">
    <location>
        <begin position="140"/>
        <end position="162"/>
    </location>
</feature>
<dbReference type="PANTHER" id="PTHR43775">
    <property type="entry name" value="FATTY ACID SYNTHASE"/>
    <property type="match status" value="1"/>
</dbReference>
<dbReference type="NCBIfam" id="TIGR01746">
    <property type="entry name" value="Thioester-redct"/>
    <property type="match status" value="1"/>
</dbReference>
<dbReference type="Gene3D" id="3.30.559.10">
    <property type="entry name" value="Chloramphenicol acetyltransferase-like domain"/>
    <property type="match status" value="1"/>
</dbReference>
<comment type="cofactor">
    <cofactor evidence="1">
        <name>pantetheine 4'-phosphate</name>
        <dbReference type="ChEBI" id="CHEBI:47942"/>
    </cofactor>
</comment>
<keyword evidence="9" id="KW-0677">Repeat</keyword>
<dbReference type="SUPFAM" id="SSF51735">
    <property type="entry name" value="NAD(P)-binding Rossmann-fold domains"/>
    <property type="match status" value="3"/>
</dbReference>